<dbReference type="SUPFAM" id="SSF56784">
    <property type="entry name" value="HAD-like"/>
    <property type="match status" value="1"/>
</dbReference>
<dbReference type="PANTHER" id="PTHR43095:SF5">
    <property type="entry name" value="XYLULOSE KINASE"/>
    <property type="match status" value="1"/>
</dbReference>
<sequence>MGSILCADIGTTSLKAGIIGGLGEVVSFCMQPFVCEDSSFIANCWKDVFLRCAEECLLQCAKKGVFPSIDAVCISGNGPTVVSQNGRTLLWNSALSAGIQPDFPKTDSLFLPQIASFHRLYKEDYKKSEQIFCGPEFLVYALTGNAVTVLPEKRFEPAWWTDDEAARFEIDKKKLPPFVPLGYAAGTLCREYAERLDVPCVPVFCCGPDFAAALIGTNTLRPGRICDRAGSSEGINLCSDKPVFAEGVRTLPSVIPGLWNISVLIKESGSLLAEFRREINGLEKKDNSFNEIIDFSFDDKNSEGYRIFTEISCSVRGAVQKLKALAEENVIPFDKCMTMTGGQAKNGRWVQEKAFAAGIDIAVCACPDAELLGNAVCANVGLGKYRTVQEAADALVSVQNVYSRKAVKRPPMKIYKIPADIKTIIFDIDSTLYTSAAYAFEQVDAQIRCFAKKSGMSPAAARNMISEFRRDWSRKNGGKKISLGNAFTHFGVTIEESIKMRRELLEPADFLSRDDALIAAITELKKSYSLICVTNNPVLPARKTLEAIGIADLIPDIIGLDTCGKSKPAKEPFLLAASRTGALPEQCLSVGDRFDMDISLPLELGMGGILVGGVSDVYKLPEILLHGSSCACNSLEKSL</sequence>
<evidence type="ECO:0000313" key="5">
    <source>
        <dbReference type="Proteomes" id="UP000190423"/>
    </source>
</evidence>
<dbReference type="SFLD" id="SFLDS00003">
    <property type="entry name" value="Haloacid_Dehalogenase"/>
    <property type="match status" value="1"/>
</dbReference>
<dbReference type="SUPFAM" id="SSF53067">
    <property type="entry name" value="Actin-like ATPase domain"/>
    <property type="match status" value="2"/>
</dbReference>
<dbReference type="Gene3D" id="3.40.50.1000">
    <property type="entry name" value="HAD superfamily/HAD-like"/>
    <property type="match status" value="1"/>
</dbReference>
<keyword evidence="5" id="KW-1185">Reference proteome</keyword>
<dbReference type="EMBL" id="FUWG01000010">
    <property type="protein sequence ID" value="SJZ49711.1"/>
    <property type="molecule type" value="Genomic_DNA"/>
</dbReference>
<evidence type="ECO:0000313" key="4">
    <source>
        <dbReference type="EMBL" id="SJZ49711.1"/>
    </source>
</evidence>
<dbReference type="STRING" id="261392.SAMN02745149_01451"/>
<keyword evidence="3 4" id="KW-0418">Kinase</keyword>
<protein>
    <submittedName>
        <fullName evidence="4">Sugar (Pentulose or hexulose) kinase</fullName>
    </submittedName>
</protein>
<name>A0A1T4L584_TREPO</name>
<keyword evidence="2" id="KW-0808">Transferase</keyword>
<comment type="similarity">
    <text evidence="1">Belongs to the FGGY kinase family.</text>
</comment>
<dbReference type="GeneID" id="87461420"/>
<dbReference type="AlphaFoldDB" id="A0A1T4L584"/>
<dbReference type="Proteomes" id="UP000190423">
    <property type="component" value="Unassembled WGS sequence"/>
</dbReference>
<evidence type="ECO:0000256" key="1">
    <source>
        <dbReference type="ARBA" id="ARBA00009156"/>
    </source>
</evidence>
<dbReference type="InterPro" id="IPR043129">
    <property type="entry name" value="ATPase_NBD"/>
</dbReference>
<proteinExistence type="inferred from homology"/>
<organism evidence="4 5">
    <name type="scientific">Treponema porcinum</name>
    <dbReference type="NCBI Taxonomy" id="261392"/>
    <lineage>
        <taxon>Bacteria</taxon>
        <taxon>Pseudomonadati</taxon>
        <taxon>Spirochaetota</taxon>
        <taxon>Spirochaetia</taxon>
        <taxon>Spirochaetales</taxon>
        <taxon>Treponemataceae</taxon>
        <taxon>Treponema</taxon>
    </lineage>
</organism>
<dbReference type="InterPro" id="IPR050406">
    <property type="entry name" value="FGGY_Carb_Kinase"/>
</dbReference>
<evidence type="ECO:0000256" key="3">
    <source>
        <dbReference type="ARBA" id="ARBA00022777"/>
    </source>
</evidence>
<accession>A0A1T4L584</accession>
<dbReference type="SFLD" id="SFLDG01129">
    <property type="entry name" value="C1.5:_HAD__Beta-PGM__Phosphata"/>
    <property type="match status" value="1"/>
</dbReference>
<reference evidence="4 5" key="1">
    <citation type="submission" date="2017-02" db="EMBL/GenBank/DDBJ databases">
        <authorList>
            <person name="Peterson S.W."/>
        </authorList>
    </citation>
    <scope>NUCLEOTIDE SEQUENCE [LARGE SCALE GENOMIC DNA]</scope>
    <source>
        <strain evidence="4 5">ATCC BAA-908</strain>
    </source>
</reference>
<dbReference type="GO" id="GO:0016301">
    <property type="term" value="F:kinase activity"/>
    <property type="evidence" value="ECO:0007669"/>
    <property type="project" value="UniProtKB-KW"/>
</dbReference>
<dbReference type="PANTHER" id="PTHR43095">
    <property type="entry name" value="SUGAR KINASE"/>
    <property type="match status" value="1"/>
</dbReference>
<dbReference type="RefSeq" id="WP_320874451.1">
    <property type="nucleotide sequence ID" value="NZ_FUWG01000010.1"/>
</dbReference>
<evidence type="ECO:0000256" key="2">
    <source>
        <dbReference type="ARBA" id="ARBA00022679"/>
    </source>
</evidence>
<dbReference type="Pfam" id="PF00702">
    <property type="entry name" value="Hydrolase"/>
    <property type="match status" value="1"/>
</dbReference>
<dbReference type="InterPro" id="IPR023214">
    <property type="entry name" value="HAD_sf"/>
</dbReference>
<dbReference type="InterPro" id="IPR036412">
    <property type="entry name" value="HAD-like_sf"/>
</dbReference>
<dbReference type="Gene3D" id="3.30.420.40">
    <property type="match status" value="3"/>
</dbReference>
<gene>
    <name evidence="4" type="ORF">SAMN02745149_01451</name>
</gene>